<organism evidence="1 5">
    <name type="scientific">Eisenbergiella tayi</name>
    <dbReference type="NCBI Taxonomy" id="1432052"/>
    <lineage>
        <taxon>Bacteria</taxon>
        <taxon>Bacillati</taxon>
        <taxon>Bacillota</taxon>
        <taxon>Clostridia</taxon>
        <taxon>Lachnospirales</taxon>
        <taxon>Lachnospiraceae</taxon>
        <taxon>Eisenbergiella</taxon>
    </lineage>
</organism>
<sequence length="69" mass="7917">MIFLRKLNGERFVLNPDLIEMVSENPDTTILLTNGKHLIVRETMDEVVEKIREERRNIVRELLGGAGPS</sequence>
<dbReference type="Proteomes" id="UP000095003">
    <property type="component" value="Unassembled WGS sequence"/>
</dbReference>
<dbReference type="InterPro" id="IPR009384">
    <property type="entry name" value="SwrD-like"/>
</dbReference>
<dbReference type="EMBL" id="MCGH01000003">
    <property type="protein sequence ID" value="ODM04612.1"/>
    <property type="molecule type" value="Genomic_DNA"/>
</dbReference>
<keyword evidence="1" id="KW-0969">Cilium</keyword>
<evidence type="ECO:0000313" key="1">
    <source>
        <dbReference type="EMBL" id="ODM04612.1"/>
    </source>
</evidence>
<reference evidence="3 6" key="3">
    <citation type="submission" date="2016-08" db="EMBL/GenBank/DDBJ databases">
        <authorList>
            <person name="Seilhamer J.J."/>
        </authorList>
    </citation>
    <scope>NUCLEOTIDE SEQUENCE [LARGE SCALE GENOMIC DNA]</scope>
    <source>
        <strain evidence="3 6">NML150140-1</strain>
    </source>
</reference>
<gene>
    <name evidence="2" type="ORF">BEH84_05678</name>
    <name evidence="3" type="ORF">BEI59_35265</name>
    <name evidence="1" type="ORF">BEI61_05421</name>
    <name evidence="4" type="ORF">BEI63_04980</name>
</gene>
<dbReference type="AlphaFoldDB" id="A0A1E3A769"/>
<evidence type="ECO:0000313" key="4">
    <source>
        <dbReference type="EMBL" id="ODR60272.1"/>
    </source>
</evidence>
<proteinExistence type="predicted"/>
<evidence type="ECO:0000313" key="7">
    <source>
        <dbReference type="Proteomes" id="UP000094869"/>
    </source>
</evidence>
<accession>A0A1E3A769</accession>
<dbReference type="EMBL" id="MEHA01000051">
    <property type="protein sequence ID" value="ODR36523.1"/>
    <property type="molecule type" value="Genomic_DNA"/>
</dbReference>
<dbReference type="Pfam" id="PF06289">
    <property type="entry name" value="FlbD"/>
    <property type="match status" value="1"/>
</dbReference>
<dbReference type="EMBL" id="MCGI01000006">
    <property type="protein sequence ID" value="ODM08353.1"/>
    <property type="molecule type" value="Genomic_DNA"/>
</dbReference>
<dbReference type="OrthoDB" id="9799862at2"/>
<reference evidence="5 8" key="1">
    <citation type="submission" date="2016-07" db="EMBL/GenBank/DDBJ databases">
        <title>Characterization of isolates of Eisenbergiella tayi derived from blood cultures, using whole genome sequencing.</title>
        <authorList>
            <person name="Burdz T."/>
            <person name="Wiebe D."/>
            <person name="Huynh C."/>
            <person name="Bernard K."/>
        </authorList>
    </citation>
    <scope>NUCLEOTIDE SEQUENCE [LARGE SCALE GENOMIC DNA]</scope>
    <source>
        <strain evidence="1 5">NML 110608</strain>
        <strain evidence="2 8">NML 120489</strain>
    </source>
</reference>
<reference evidence="4 7" key="2">
    <citation type="submission" date="2016-08" db="EMBL/GenBank/DDBJ databases">
        <title>Characterization of Isolates of Eisenbergiella tayi Derived from Blood Cultures, Using Whole Genome Sequencing.</title>
        <authorList>
            <person name="Bernier A.-M."/>
            <person name="Burdz T."/>
            <person name="Wiebe D."/>
            <person name="Bernard K."/>
        </authorList>
    </citation>
    <scope>NUCLEOTIDE SEQUENCE [LARGE SCALE GENOMIC DNA]</scope>
    <source>
        <strain evidence="4 7">NML120146</strain>
    </source>
</reference>
<protein>
    <submittedName>
        <fullName evidence="1">Flagellar protein (FlbD)</fullName>
    </submittedName>
    <submittedName>
        <fullName evidence="3">Flagellar protein FlbD</fullName>
    </submittedName>
</protein>
<dbReference type="RefSeq" id="WP_009250506.1">
    <property type="nucleotide sequence ID" value="NZ_BAABXS010000001.1"/>
</dbReference>
<dbReference type="Proteomes" id="UP000094067">
    <property type="component" value="Unassembled WGS sequence"/>
</dbReference>
<evidence type="ECO:0000313" key="6">
    <source>
        <dbReference type="Proteomes" id="UP000094271"/>
    </source>
</evidence>
<dbReference type="GeneID" id="93301538"/>
<dbReference type="EMBL" id="MEHD01000012">
    <property type="protein sequence ID" value="ODR60272.1"/>
    <property type="molecule type" value="Genomic_DNA"/>
</dbReference>
<keyword evidence="1" id="KW-0282">Flagellum</keyword>
<evidence type="ECO:0000313" key="3">
    <source>
        <dbReference type="EMBL" id="ODR36523.1"/>
    </source>
</evidence>
<dbReference type="PANTHER" id="PTHR39185">
    <property type="entry name" value="SWARMING MOTILITY PROTEIN SWRD"/>
    <property type="match status" value="1"/>
</dbReference>
<keyword evidence="7" id="KW-1185">Reference proteome</keyword>
<evidence type="ECO:0000313" key="5">
    <source>
        <dbReference type="Proteomes" id="UP000094067"/>
    </source>
</evidence>
<dbReference type="Proteomes" id="UP000094271">
    <property type="component" value="Unassembled WGS sequence"/>
</dbReference>
<dbReference type="Proteomes" id="UP000094869">
    <property type="component" value="Unassembled WGS sequence"/>
</dbReference>
<dbReference type="PANTHER" id="PTHR39185:SF1">
    <property type="entry name" value="SWARMING MOTILITY PROTEIN SWRD"/>
    <property type="match status" value="1"/>
</dbReference>
<name>A0A1E3A769_9FIRM</name>
<evidence type="ECO:0000313" key="2">
    <source>
        <dbReference type="EMBL" id="ODM08353.1"/>
    </source>
</evidence>
<comment type="caution">
    <text evidence="1">The sequence shown here is derived from an EMBL/GenBank/DDBJ whole genome shotgun (WGS) entry which is preliminary data.</text>
</comment>
<evidence type="ECO:0000313" key="8">
    <source>
        <dbReference type="Proteomes" id="UP000095003"/>
    </source>
</evidence>
<keyword evidence="1" id="KW-0966">Cell projection</keyword>